<dbReference type="CDD" id="cd02142">
    <property type="entry name" value="McbC_SagB-like_oxidoreductase"/>
    <property type="match status" value="1"/>
</dbReference>
<protein>
    <submittedName>
        <fullName evidence="2">SagB/ThcOx family dehydrogenase</fullName>
    </submittedName>
</protein>
<reference evidence="2 3" key="1">
    <citation type="journal article" date="2019" name="Int. J. Syst. Evol. Microbiol.">
        <title>The Global Catalogue of Microorganisms (GCM) 10K type strain sequencing project: providing services to taxonomists for standard genome sequencing and annotation.</title>
        <authorList>
            <consortium name="The Broad Institute Genomics Platform"/>
            <consortium name="The Broad Institute Genome Sequencing Center for Infectious Disease"/>
            <person name="Wu L."/>
            <person name="Ma J."/>
        </authorList>
    </citation>
    <scope>NUCLEOTIDE SEQUENCE [LARGE SCALE GENOMIC DNA]</scope>
    <source>
        <strain evidence="2 3">GX26</strain>
    </source>
</reference>
<keyword evidence="3" id="KW-1185">Reference proteome</keyword>
<sequence>MNVDLNRLRQLRSQRFDPTVARPRESYFNEYTGRAFESGNVAERFHENTKLTRQSEFQLGPAAGTFTGDPSLGYAQARLQPDHADADLVDLPPTDGLDDRFDTVVVTRRSRRAMSGEGISLQDLSTLLQHACGVTGKDVVGETGDGHDDVEKPFRAYASAGGLYPVEAYVAVVNEGADLPRGLYYYVPEEHAVRVLDRDPDVVDRVDDVISIPRDVHDPTDAAVSVFLTGAFWRAMAKYGPRGYRFVLQESGHLAQNLQLAANAVGLASVPLAAFYDDEANDLLGVDGVNEAAVYSISVGQLDHGGDP</sequence>
<dbReference type="EMBL" id="JBHSXN010000001">
    <property type="protein sequence ID" value="MFC6951313.1"/>
    <property type="molecule type" value="Genomic_DNA"/>
</dbReference>
<dbReference type="NCBIfam" id="TIGR03605">
    <property type="entry name" value="antibiot_sagB"/>
    <property type="match status" value="1"/>
</dbReference>
<dbReference type="Proteomes" id="UP001596395">
    <property type="component" value="Unassembled WGS sequence"/>
</dbReference>
<accession>A0ABD5V9H6</accession>
<dbReference type="Gene3D" id="3.40.109.10">
    <property type="entry name" value="NADH Oxidase"/>
    <property type="match status" value="1"/>
</dbReference>
<dbReference type="InterPro" id="IPR052544">
    <property type="entry name" value="Bacteriocin_Proc_Enz"/>
</dbReference>
<evidence type="ECO:0000313" key="2">
    <source>
        <dbReference type="EMBL" id="MFC6951313.1"/>
    </source>
</evidence>
<dbReference type="Pfam" id="PF00881">
    <property type="entry name" value="Nitroreductase"/>
    <property type="match status" value="1"/>
</dbReference>
<evidence type="ECO:0000259" key="1">
    <source>
        <dbReference type="Pfam" id="PF00881"/>
    </source>
</evidence>
<comment type="caution">
    <text evidence="2">The sequence shown here is derived from an EMBL/GenBank/DDBJ whole genome shotgun (WGS) entry which is preliminary data.</text>
</comment>
<name>A0ABD5V9H6_9EURY</name>
<dbReference type="InterPro" id="IPR029479">
    <property type="entry name" value="Nitroreductase"/>
</dbReference>
<dbReference type="PANTHER" id="PTHR43745:SF2">
    <property type="entry name" value="NITROREDUCTASE MJ1384-RELATED"/>
    <property type="match status" value="1"/>
</dbReference>
<dbReference type="AlphaFoldDB" id="A0ABD5V9H6"/>
<gene>
    <name evidence="2" type="ORF">ACFQGB_00425</name>
</gene>
<feature type="domain" description="Nitroreductase" evidence="1">
    <location>
        <begin position="106"/>
        <end position="300"/>
    </location>
</feature>
<dbReference type="InterPro" id="IPR000415">
    <property type="entry name" value="Nitroreductase-like"/>
</dbReference>
<dbReference type="PANTHER" id="PTHR43745">
    <property type="entry name" value="NITROREDUCTASE MJ1384-RELATED"/>
    <property type="match status" value="1"/>
</dbReference>
<dbReference type="SUPFAM" id="SSF55469">
    <property type="entry name" value="FMN-dependent nitroreductase-like"/>
    <property type="match status" value="1"/>
</dbReference>
<organism evidence="2 3">
    <name type="scientific">Halorubellus litoreus</name>
    <dbReference type="NCBI Taxonomy" id="755308"/>
    <lineage>
        <taxon>Archaea</taxon>
        <taxon>Methanobacteriati</taxon>
        <taxon>Methanobacteriota</taxon>
        <taxon>Stenosarchaea group</taxon>
        <taxon>Halobacteria</taxon>
        <taxon>Halobacteriales</taxon>
        <taxon>Halorubellaceae</taxon>
        <taxon>Halorubellus</taxon>
    </lineage>
</organism>
<proteinExistence type="predicted"/>
<dbReference type="RefSeq" id="WP_336348351.1">
    <property type="nucleotide sequence ID" value="NZ_JAZAQL010000001.1"/>
</dbReference>
<evidence type="ECO:0000313" key="3">
    <source>
        <dbReference type="Proteomes" id="UP001596395"/>
    </source>
</evidence>
<dbReference type="InterPro" id="IPR020051">
    <property type="entry name" value="SagB-type_dehydrogenase"/>
</dbReference>